<dbReference type="AlphaFoldDB" id="V4R4A3"/>
<keyword evidence="4 6" id="KW-0975">Bacterial flagellum</keyword>
<evidence type="ECO:0000256" key="6">
    <source>
        <dbReference type="RuleBase" id="RU362062"/>
    </source>
</evidence>
<comment type="similarity">
    <text evidence="2">Belongs to the flagella basal body rod proteins family.</text>
</comment>
<organism evidence="9 10">
    <name type="scientific">Lutibaculum baratangense AMV1</name>
    <dbReference type="NCBI Taxonomy" id="631454"/>
    <lineage>
        <taxon>Bacteria</taxon>
        <taxon>Pseudomonadati</taxon>
        <taxon>Pseudomonadota</taxon>
        <taxon>Alphaproteobacteria</taxon>
        <taxon>Hyphomicrobiales</taxon>
        <taxon>Tepidamorphaceae</taxon>
        <taxon>Lutibaculum</taxon>
    </lineage>
</organism>
<dbReference type="Pfam" id="PF06429">
    <property type="entry name" value="Flg_bbr_C"/>
    <property type="match status" value="1"/>
</dbReference>
<dbReference type="InterPro" id="IPR001444">
    <property type="entry name" value="Flag_bb_rod_N"/>
</dbReference>
<dbReference type="NCBIfam" id="TIGR01395">
    <property type="entry name" value="FlgC"/>
    <property type="match status" value="1"/>
</dbReference>
<keyword evidence="9" id="KW-0966">Cell projection</keyword>
<keyword evidence="9" id="KW-0969">Cilium</keyword>
<dbReference type="EMBL" id="AWXZ01000013">
    <property type="protein sequence ID" value="ESR26787.1"/>
    <property type="molecule type" value="Genomic_DNA"/>
</dbReference>
<keyword evidence="10" id="KW-1185">Reference proteome</keyword>
<keyword evidence="9" id="KW-0282">Flagellum</keyword>
<dbReference type="Pfam" id="PF00460">
    <property type="entry name" value="Flg_bb_rod"/>
    <property type="match status" value="1"/>
</dbReference>
<dbReference type="Proteomes" id="UP000017819">
    <property type="component" value="Unassembled WGS sequence"/>
</dbReference>
<accession>V4R4A3</accession>
<comment type="caution">
    <text evidence="9">The sequence shown here is derived from an EMBL/GenBank/DDBJ whole genome shotgun (WGS) entry which is preliminary data.</text>
</comment>
<dbReference type="InterPro" id="IPR006299">
    <property type="entry name" value="FlgC"/>
</dbReference>
<feature type="domain" description="Flagellar basal-body/hook protein C-terminal" evidence="8">
    <location>
        <begin position="89"/>
        <end position="132"/>
    </location>
</feature>
<dbReference type="RefSeq" id="WP_023430720.1">
    <property type="nucleotide sequence ID" value="NZ_AWXZ01000013.1"/>
</dbReference>
<dbReference type="OrthoDB" id="9813951at2"/>
<feature type="domain" description="Flagellar basal body rod protein N-terminal" evidence="7">
    <location>
        <begin position="7"/>
        <end position="34"/>
    </location>
</feature>
<gene>
    <name evidence="9" type="ORF">N177_0571</name>
</gene>
<evidence type="ECO:0000313" key="10">
    <source>
        <dbReference type="Proteomes" id="UP000017819"/>
    </source>
</evidence>
<evidence type="ECO:0000256" key="4">
    <source>
        <dbReference type="ARBA" id="ARBA00023143"/>
    </source>
</evidence>
<dbReference type="PANTHER" id="PTHR30435:SF2">
    <property type="entry name" value="FLAGELLAR BASAL-BODY ROD PROTEIN FLGC"/>
    <property type="match status" value="1"/>
</dbReference>
<dbReference type="GO" id="GO:0030694">
    <property type="term" value="C:bacterial-type flagellum basal body, rod"/>
    <property type="evidence" value="ECO:0007669"/>
    <property type="project" value="UniProtKB-UniRule"/>
</dbReference>
<evidence type="ECO:0000256" key="3">
    <source>
        <dbReference type="ARBA" id="ARBA00017941"/>
    </source>
</evidence>
<evidence type="ECO:0000256" key="2">
    <source>
        <dbReference type="ARBA" id="ARBA00009677"/>
    </source>
</evidence>
<dbReference type="InterPro" id="IPR010930">
    <property type="entry name" value="Flg_bb/hook_C_dom"/>
</dbReference>
<dbReference type="STRING" id="631454.N177_0571"/>
<protein>
    <recommendedName>
        <fullName evidence="3 6">Flagellar basal-body rod protein FlgC</fullName>
    </recommendedName>
</protein>
<evidence type="ECO:0000256" key="5">
    <source>
        <dbReference type="ARBA" id="ARBA00025933"/>
    </source>
</evidence>
<evidence type="ECO:0000256" key="1">
    <source>
        <dbReference type="ARBA" id="ARBA00004117"/>
    </source>
</evidence>
<dbReference type="PANTHER" id="PTHR30435">
    <property type="entry name" value="FLAGELLAR PROTEIN"/>
    <property type="match status" value="1"/>
</dbReference>
<evidence type="ECO:0000313" key="9">
    <source>
        <dbReference type="EMBL" id="ESR26787.1"/>
    </source>
</evidence>
<sequence length="136" mass="15292">MELMKSLHVAASGLRAQSARMRIIAENIANADSTAKTPDGDPYRRQVPNFRAEFDRKLGATVVEQAKTLPDRSDFKLRYAPSHPSADEKGYVKMPNVETLIEAMDMRQAQRSYEANLGIIETARNMVNRTLDILRA</sequence>
<comment type="subcellular location">
    <subcellularLocation>
        <location evidence="1 6">Bacterial flagellum basal body</location>
    </subcellularLocation>
</comment>
<dbReference type="eggNOG" id="COG1558">
    <property type="taxonomic scope" value="Bacteria"/>
</dbReference>
<evidence type="ECO:0000259" key="7">
    <source>
        <dbReference type="Pfam" id="PF00460"/>
    </source>
</evidence>
<evidence type="ECO:0000259" key="8">
    <source>
        <dbReference type="Pfam" id="PF06429"/>
    </source>
</evidence>
<dbReference type="GO" id="GO:0071978">
    <property type="term" value="P:bacterial-type flagellum-dependent swarming motility"/>
    <property type="evidence" value="ECO:0007669"/>
    <property type="project" value="TreeGrafter"/>
</dbReference>
<dbReference type="PATRIC" id="fig|631454.5.peg.561"/>
<name>V4R4A3_9HYPH</name>
<comment type="subunit">
    <text evidence="5 6">The basal body constitutes a major portion of the flagellar organelle and consists of four rings (L,P,S, and M) mounted on a central rod. The rod consists of about 26 subunits of FlgG in the distal portion, and FlgB, FlgC and FlgF are thought to build up the proximal portion of the rod with about 6 subunits each.</text>
</comment>
<proteinExistence type="inferred from homology"/>
<reference evidence="9 10" key="1">
    <citation type="journal article" date="2014" name="Genome Announc.">
        <title>Draft Genome Sequence of Lutibaculum baratangense Strain AMV1T, Isolated from a Mud Volcano in Andamans, India.</title>
        <authorList>
            <person name="Singh A."/>
            <person name="Sreenivas A."/>
            <person name="Sathyanarayana Reddy G."/>
            <person name="Pinnaka A.K."/>
            <person name="Shivaji S."/>
        </authorList>
    </citation>
    <scope>NUCLEOTIDE SEQUENCE [LARGE SCALE GENOMIC DNA]</scope>
    <source>
        <strain evidence="9 10">AMV1</strain>
    </source>
</reference>